<dbReference type="InterPro" id="IPR050286">
    <property type="entry name" value="G_neg_Bact_CarbUptk_Porin"/>
</dbReference>
<evidence type="ECO:0000256" key="4">
    <source>
        <dbReference type="ARBA" id="ARBA00022452"/>
    </source>
</evidence>
<dbReference type="EMBL" id="BMDY01000006">
    <property type="protein sequence ID" value="GGB01529.1"/>
    <property type="molecule type" value="Genomic_DNA"/>
</dbReference>
<evidence type="ECO:0000256" key="10">
    <source>
        <dbReference type="SAM" id="SignalP"/>
    </source>
</evidence>
<evidence type="ECO:0000256" key="1">
    <source>
        <dbReference type="ARBA" id="ARBA00004571"/>
    </source>
</evidence>
<evidence type="ECO:0000256" key="7">
    <source>
        <dbReference type="ARBA" id="ARBA00023114"/>
    </source>
</evidence>
<dbReference type="InterPro" id="IPR036998">
    <property type="entry name" value="Porin_LamB_sf"/>
</dbReference>
<dbReference type="PANTHER" id="PTHR38762:SF1">
    <property type="entry name" value="CRYPTIC OUTER MEMBRANE PORIN BGLH-RELATED"/>
    <property type="match status" value="1"/>
</dbReference>
<dbReference type="InterPro" id="IPR003192">
    <property type="entry name" value="Porin_LamB"/>
</dbReference>
<keyword evidence="7" id="KW-0626">Porin</keyword>
<keyword evidence="10" id="KW-0732">Signal</keyword>
<evidence type="ECO:0000313" key="11">
    <source>
        <dbReference type="EMBL" id="GGB01529.1"/>
    </source>
</evidence>
<evidence type="ECO:0000256" key="8">
    <source>
        <dbReference type="ARBA" id="ARBA00023136"/>
    </source>
</evidence>
<keyword evidence="5" id="KW-0812">Transmembrane</keyword>
<evidence type="ECO:0000256" key="9">
    <source>
        <dbReference type="ARBA" id="ARBA00023237"/>
    </source>
</evidence>
<evidence type="ECO:0000313" key="12">
    <source>
        <dbReference type="Proteomes" id="UP000651977"/>
    </source>
</evidence>
<keyword evidence="8" id="KW-0472">Membrane</keyword>
<comment type="caution">
    <text evidence="11">The sequence shown here is derived from an EMBL/GenBank/DDBJ whole genome shotgun (WGS) entry which is preliminary data.</text>
</comment>
<protein>
    <submittedName>
        <fullName evidence="11">Maltoporin</fullName>
    </submittedName>
</protein>
<evidence type="ECO:0000256" key="5">
    <source>
        <dbReference type="ARBA" id="ARBA00022692"/>
    </source>
</evidence>
<comment type="similarity">
    <text evidence="2">Belongs to the porin LamB (TC 1.B.3) family.</text>
</comment>
<keyword evidence="4" id="KW-1134">Transmembrane beta strand</keyword>
<gene>
    <name evidence="11" type="primary">lamB</name>
    <name evidence="11" type="ORF">GCM10007414_13420</name>
</gene>
<reference evidence="12" key="1">
    <citation type="journal article" date="2019" name="Int. J. Syst. Evol. Microbiol.">
        <title>The Global Catalogue of Microorganisms (GCM) 10K type strain sequencing project: providing services to taxonomists for standard genome sequencing and annotation.</title>
        <authorList>
            <consortium name="The Broad Institute Genomics Platform"/>
            <consortium name="The Broad Institute Genome Sequencing Center for Infectious Disease"/>
            <person name="Wu L."/>
            <person name="Ma J."/>
        </authorList>
    </citation>
    <scope>NUCLEOTIDE SEQUENCE [LARGE SCALE GENOMIC DNA]</scope>
    <source>
        <strain evidence="12">CGMCC 1.10131</strain>
    </source>
</reference>
<comment type="subcellular location">
    <subcellularLocation>
        <location evidence="1">Cell outer membrane</location>
        <topology evidence="1">Multi-pass membrane protein</topology>
    </subcellularLocation>
</comment>
<proteinExistence type="inferred from homology"/>
<evidence type="ECO:0000256" key="3">
    <source>
        <dbReference type="ARBA" id="ARBA00022448"/>
    </source>
</evidence>
<dbReference type="Gene3D" id="2.40.170.10">
    <property type="entry name" value="Porin, LamB type"/>
    <property type="match status" value="1"/>
</dbReference>
<keyword evidence="12" id="KW-1185">Reference proteome</keyword>
<name>A0ABQ1HZB8_9ALTE</name>
<sequence length="474" mass="52091">MEKERIMKLKTLAVAITAATISSSAFALDFNGYFRAGFGMNADGGSQFCYGNGGPDAHVVGRLGNECDTYAELSFSQNVVERPTGEKFSIHTLVAYGTYEEFGFAGTRDTRGNSFQGVTGEAPEAGAETAGSPWSGQRLSFREAYAKYIMSSGMELWAGNRYYGRKDVHINDWYYVNGSGYGVGVDNINVGLGQVAVAVRHTKWHDVSGGADMRQNMASTPILDLRWKGVDVGLGSLDFIAMLGKANLSDAQEEGATDGQYNDKTGFSGTIEWALGFSGGFNKLVAQYNTEGFAWSGYGMNNHLGDSYNIGNYNNGGDAQLGRKSWRIIDHGVASFGRSFDLGYSVFYSQLDNPGSDEKGKRFGATVRPRFKWNDTMSTQVEFGYYNQEDPWEPESTDLKKVTIAQAWSPLKEKGGFWARPEIRIFATHFFGSDKDNQWWDGAAGTENPEWGGYGTGVFDKSETMFGAQVEAWW</sequence>
<evidence type="ECO:0000256" key="6">
    <source>
        <dbReference type="ARBA" id="ARBA00023065"/>
    </source>
</evidence>
<organism evidence="11 12">
    <name type="scientific">Agarivorans gilvus</name>
    <dbReference type="NCBI Taxonomy" id="680279"/>
    <lineage>
        <taxon>Bacteria</taxon>
        <taxon>Pseudomonadati</taxon>
        <taxon>Pseudomonadota</taxon>
        <taxon>Gammaproteobacteria</taxon>
        <taxon>Alteromonadales</taxon>
        <taxon>Alteromonadaceae</taxon>
        <taxon>Agarivorans</taxon>
    </lineage>
</organism>
<evidence type="ECO:0000256" key="2">
    <source>
        <dbReference type="ARBA" id="ARBA00007055"/>
    </source>
</evidence>
<feature type="chain" id="PRO_5047006533" evidence="10">
    <location>
        <begin position="28"/>
        <end position="474"/>
    </location>
</feature>
<keyword evidence="6" id="KW-0406">Ion transport</keyword>
<keyword evidence="3" id="KW-0813">Transport</keyword>
<accession>A0ABQ1HZB8</accession>
<feature type="signal peptide" evidence="10">
    <location>
        <begin position="1"/>
        <end position="27"/>
    </location>
</feature>
<dbReference type="PANTHER" id="PTHR38762">
    <property type="entry name" value="CRYPTIC OUTER MEMBRANE PORIN BGLH-RELATED"/>
    <property type="match status" value="1"/>
</dbReference>
<keyword evidence="9" id="KW-0998">Cell outer membrane</keyword>
<dbReference type="Proteomes" id="UP000651977">
    <property type="component" value="Unassembled WGS sequence"/>
</dbReference>
<dbReference type="SUPFAM" id="SSF56935">
    <property type="entry name" value="Porins"/>
    <property type="match status" value="1"/>
</dbReference>
<dbReference type="Pfam" id="PF02264">
    <property type="entry name" value="LamB"/>
    <property type="match status" value="1"/>
</dbReference>